<organism evidence="1 2">
    <name type="scientific">Corchorus olitorius</name>
    <dbReference type="NCBI Taxonomy" id="93759"/>
    <lineage>
        <taxon>Eukaryota</taxon>
        <taxon>Viridiplantae</taxon>
        <taxon>Streptophyta</taxon>
        <taxon>Embryophyta</taxon>
        <taxon>Tracheophyta</taxon>
        <taxon>Spermatophyta</taxon>
        <taxon>Magnoliopsida</taxon>
        <taxon>eudicotyledons</taxon>
        <taxon>Gunneridae</taxon>
        <taxon>Pentapetalae</taxon>
        <taxon>rosids</taxon>
        <taxon>malvids</taxon>
        <taxon>Malvales</taxon>
        <taxon>Malvaceae</taxon>
        <taxon>Grewioideae</taxon>
        <taxon>Apeibeae</taxon>
        <taxon>Corchorus</taxon>
    </lineage>
</organism>
<protein>
    <submittedName>
        <fullName evidence="1">Uncharacterized protein</fullName>
    </submittedName>
</protein>
<sequence>MAQIPNSLYFNINVPSADGGHYAKKETNEIYTIDLISLKPTVNQAKLI</sequence>
<keyword evidence="2" id="KW-1185">Reference proteome</keyword>
<proteinExistence type="predicted"/>
<gene>
    <name evidence="1" type="ORF">COLO4_20017</name>
</gene>
<reference evidence="2" key="1">
    <citation type="submission" date="2013-09" db="EMBL/GenBank/DDBJ databases">
        <title>Corchorus olitorius genome sequencing.</title>
        <authorList>
            <person name="Alam M."/>
            <person name="Haque M.S."/>
            <person name="Islam M.S."/>
            <person name="Emdad E.M."/>
            <person name="Islam M.M."/>
            <person name="Ahmed B."/>
            <person name="Halim A."/>
            <person name="Hossen Q.M.M."/>
            <person name="Hossain M.Z."/>
            <person name="Ahmed R."/>
            <person name="Khan M.M."/>
            <person name="Islam R."/>
            <person name="Rashid M.M."/>
            <person name="Khan S.A."/>
            <person name="Rahman M.S."/>
            <person name="Alam M."/>
            <person name="Yahiya A.S."/>
            <person name="Khan M.S."/>
            <person name="Azam M.S."/>
            <person name="Haque T."/>
            <person name="Lashkar M.Z.H."/>
            <person name="Akhand A.I."/>
            <person name="Morshed G."/>
            <person name="Roy S."/>
            <person name="Uddin K.S."/>
            <person name="Rabeya T."/>
            <person name="Hossain A.S."/>
            <person name="Chowdhury A."/>
            <person name="Snigdha A.R."/>
            <person name="Mortoza M.S."/>
            <person name="Matin S.A."/>
            <person name="Hoque S.M.E."/>
            <person name="Islam M.K."/>
            <person name="Roy D.K."/>
            <person name="Haider R."/>
            <person name="Moosa M.M."/>
            <person name="Elias S.M."/>
            <person name="Hasan A.M."/>
            <person name="Jahan S."/>
            <person name="Shafiuddin M."/>
            <person name="Mahmood N."/>
            <person name="Shommy N.S."/>
        </authorList>
    </citation>
    <scope>NUCLEOTIDE SEQUENCE [LARGE SCALE GENOMIC DNA]</scope>
    <source>
        <strain evidence="2">cv. O-4</strain>
    </source>
</reference>
<comment type="caution">
    <text evidence="1">The sequence shown here is derived from an EMBL/GenBank/DDBJ whole genome shotgun (WGS) entry which is preliminary data.</text>
</comment>
<name>A0A1R3J297_9ROSI</name>
<evidence type="ECO:0000313" key="1">
    <source>
        <dbReference type="EMBL" id="OMO88959.1"/>
    </source>
</evidence>
<dbReference type="EMBL" id="AWUE01016928">
    <property type="protein sequence ID" value="OMO88959.1"/>
    <property type="molecule type" value="Genomic_DNA"/>
</dbReference>
<dbReference type="AlphaFoldDB" id="A0A1R3J297"/>
<accession>A0A1R3J297</accession>
<dbReference type="Proteomes" id="UP000187203">
    <property type="component" value="Unassembled WGS sequence"/>
</dbReference>
<evidence type="ECO:0000313" key="2">
    <source>
        <dbReference type="Proteomes" id="UP000187203"/>
    </source>
</evidence>